<evidence type="ECO:0000256" key="7">
    <source>
        <dbReference type="SAM" id="Coils"/>
    </source>
</evidence>
<protein>
    <recommendedName>
        <fullName evidence="8">PHD-type domain-containing protein</fullName>
    </recommendedName>
</protein>
<keyword evidence="5" id="KW-0539">Nucleus</keyword>
<evidence type="ECO:0000256" key="3">
    <source>
        <dbReference type="ARBA" id="ARBA00022771"/>
    </source>
</evidence>
<dbReference type="OrthoDB" id="436852at2759"/>
<reference evidence="9" key="1">
    <citation type="journal article" date="2021" name="Open Biol.">
        <title>Shared evolutionary footprints suggest mitochondrial oxidative damage underlies multiple complex I losses in fungi.</title>
        <authorList>
            <person name="Schikora-Tamarit M.A."/>
            <person name="Marcet-Houben M."/>
            <person name="Nosek J."/>
            <person name="Gabaldon T."/>
        </authorList>
    </citation>
    <scope>NUCLEOTIDE SEQUENCE</scope>
    <source>
        <strain evidence="9">CBS6075</strain>
    </source>
</reference>
<dbReference type="SUPFAM" id="SSF57903">
    <property type="entry name" value="FYVE/PHD zinc finger"/>
    <property type="match status" value="1"/>
</dbReference>
<dbReference type="EMBL" id="JAEUBE010000511">
    <property type="protein sequence ID" value="KAH3660010.1"/>
    <property type="molecule type" value="Genomic_DNA"/>
</dbReference>
<comment type="caution">
    <text evidence="9">The sequence shown here is derived from an EMBL/GenBank/DDBJ whole genome shotgun (WGS) entry which is preliminary data.</text>
</comment>
<dbReference type="InterPro" id="IPR013083">
    <property type="entry name" value="Znf_RING/FYVE/PHD"/>
</dbReference>
<sequence length="344" mass="40380">MSKVQLQERYNKFSKAAKFNLNSEELFCVCRSVDDGELMVACDGCDEWFHFRCMKLDSKYKDLVNNFYCIFCNELFHKGSTLWKKKCRLEGCYKPVRIDNSTQKVSKYCCDEHGVEYMQNELLKRFSESTKECKLSEPEIVSVITQVDNFTEFQDLGKEMPIYQGMDVDLPEDKARRLDELNTELAELKQLEQLYVAKEKYMVKLKEKIKLINEKLAGSETGAQTKKSKKPKVDVCGYDSRLIMNNERWSEFEGSDEYKKMLQDVDLGMSDDQLKSAYEESQPVLGLCMVEKKKCIKHATWFSIQYDTVMLKLNEILYKIAEVEKTKSRLDREWNLEKIEQQSI</sequence>
<dbReference type="PANTHER" id="PTHR46174">
    <property type="entry name" value="CXXC-TYPE ZINC FINGER PROTEIN 1"/>
    <property type="match status" value="1"/>
</dbReference>
<dbReference type="GO" id="GO:0048188">
    <property type="term" value="C:Set1C/COMPASS complex"/>
    <property type="evidence" value="ECO:0007669"/>
    <property type="project" value="InterPro"/>
</dbReference>
<keyword evidence="2" id="KW-0479">Metal-binding</keyword>
<evidence type="ECO:0000256" key="2">
    <source>
        <dbReference type="ARBA" id="ARBA00022723"/>
    </source>
</evidence>
<dbReference type="PROSITE" id="PS01359">
    <property type="entry name" value="ZF_PHD_1"/>
    <property type="match status" value="1"/>
</dbReference>
<dbReference type="PROSITE" id="PS50016">
    <property type="entry name" value="ZF_PHD_2"/>
    <property type="match status" value="1"/>
</dbReference>
<organism evidence="9 10">
    <name type="scientific">Ogataea philodendri</name>
    <dbReference type="NCBI Taxonomy" id="1378263"/>
    <lineage>
        <taxon>Eukaryota</taxon>
        <taxon>Fungi</taxon>
        <taxon>Dikarya</taxon>
        <taxon>Ascomycota</taxon>
        <taxon>Saccharomycotina</taxon>
        <taxon>Pichiomycetes</taxon>
        <taxon>Pichiales</taxon>
        <taxon>Pichiaceae</taxon>
        <taxon>Ogataea</taxon>
    </lineage>
</organism>
<evidence type="ECO:0000313" key="10">
    <source>
        <dbReference type="Proteomes" id="UP000769157"/>
    </source>
</evidence>
<accession>A0A9P8NUY2</accession>
<dbReference type="GO" id="GO:0045893">
    <property type="term" value="P:positive regulation of DNA-templated transcription"/>
    <property type="evidence" value="ECO:0007669"/>
    <property type="project" value="TreeGrafter"/>
</dbReference>
<evidence type="ECO:0000313" key="9">
    <source>
        <dbReference type="EMBL" id="KAH3660010.1"/>
    </source>
</evidence>
<dbReference type="InterPro" id="IPR019786">
    <property type="entry name" value="Zinc_finger_PHD-type_CS"/>
</dbReference>
<evidence type="ECO:0000256" key="1">
    <source>
        <dbReference type="ARBA" id="ARBA00004123"/>
    </source>
</evidence>
<dbReference type="InterPro" id="IPR019787">
    <property type="entry name" value="Znf_PHD-finger"/>
</dbReference>
<dbReference type="AlphaFoldDB" id="A0A9P8NUY2"/>
<dbReference type="InterPro" id="IPR011011">
    <property type="entry name" value="Znf_FYVE_PHD"/>
</dbReference>
<dbReference type="GO" id="GO:0008270">
    <property type="term" value="F:zinc ion binding"/>
    <property type="evidence" value="ECO:0007669"/>
    <property type="project" value="UniProtKB-KW"/>
</dbReference>
<feature type="coiled-coil region" evidence="7">
    <location>
        <begin position="178"/>
        <end position="208"/>
    </location>
</feature>
<dbReference type="Pfam" id="PF00628">
    <property type="entry name" value="PHD"/>
    <property type="match status" value="1"/>
</dbReference>
<dbReference type="InterPro" id="IPR001965">
    <property type="entry name" value="Znf_PHD"/>
</dbReference>
<keyword evidence="3 6" id="KW-0863">Zinc-finger</keyword>
<dbReference type="Proteomes" id="UP000769157">
    <property type="component" value="Unassembled WGS sequence"/>
</dbReference>
<dbReference type="InterPro" id="IPR037869">
    <property type="entry name" value="Spp1/CFP1"/>
</dbReference>
<evidence type="ECO:0000256" key="5">
    <source>
        <dbReference type="ARBA" id="ARBA00023242"/>
    </source>
</evidence>
<feature type="domain" description="PHD-type" evidence="8">
    <location>
        <begin position="25"/>
        <end position="75"/>
    </location>
</feature>
<evidence type="ECO:0000259" key="8">
    <source>
        <dbReference type="PROSITE" id="PS50016"/>
    </source>
</evidence>
<keyword evidence="4" id="KW-0862">Zinc</keyword>
<gene>
    <name evidence="9" type="ORF">OGAPHI_007215</name>
</gene>
<evidence type="ECO:0000256" key="4">
    <source>
        <dbReference type="ARBA" id="ARBA00022833"/>
    </source>
</evidence>
<reference evidence="9" key="2">
    <citation type="submission" date="2021-01" db="EMBL/GenBank/DDBJ databases">
        <authorList>
            <person name="Schikora-Tamarit M.A."/>
        </authorList>
    </citation>
    <scope>NUCLEOTIDE SEQUENCE</scope>
    <source>
        <strain evidence="9">CBS6075</strain>
    </source>
</reference>
<dbReference type="Gene3D" id="3.30.40.10">
    <property type="entry name" value="Zinc/RING finger domain, C3HC4 (zinc finger)"/>
    <property type="match status" value="1"/>
</dbReference>
<name>A0A9P8NUY2_9ASCO</name>
<dbReference type="RefSeq" id="XP_046057721.1">
    <property type="nucleotide sequence ID" value="XM_046208587.1"/>
</dbReference>
<proteinExistence type="predicted"/>
<keyword evidence="7" id="KW-0175">Coiled coil</keyword>
<dbReference type="PANTHER" id="PTHR46174:SF1">
    <property type="entry name" value="CXXC-TYPE ZINC FINGER PROTEIN 1"/>
    <property type="match status" value="1"/>
</dbReference>
<comment type="subcellular location">
    <subcellularLocation>
        <location evidence="1">Nucleus</location>
    </subcellularLocation>
</comment>
<evidence type="ECO:0000256" key="6">
    <source>
        <dbReference type="PROSITE-ProRule" id="PRU00146"/>
    </source>
</evidence>
<dbReference type="SMART" id="SM00249">
    <property type="entry name" value="PHD"/>
    <property type="match status" value="1"/>
</dbReference>
<dbReference type="GeneID" id="70239179"/>
<keyword evidence="10" id="KW-1185">Reference proteome</keyword>